<feature type="transmembrane region" description="Helical" evidence="10">
    <location>
        <begin position="257"/>
        <end position="279"/>
    </location>
</feature>
<keyword evidence="2 10" id="KW-0812">Transmembrane</keyword>
<evidence type="ECO:0000256" key="8">
    <source>
        <dbReference type="ARBA" id="ARBA00023180"/>
    </source>
</evidence>
<dbReference type="OrthoDB" id="10048028at2759"/>
<evidence type="ECO:0000256" key="10">
    <source>
        <dbReference type="SAM" id="Phobius"/>
    </source>
</evidence>
<comment type="caution">
    <text evidence="12">The sequence shown here is derived from an EMBL/GenBank/DDBJ whole genome shotgun (WGS) entry which is preliminary data.</text>
</comment>
<evidence type="ECO:0000256" key="2">
    <source>
        <dbReference type="ARBA" id="ARBA00022692"/>
    </source>
</evidence>
<protein>
    <recommendedName>
        <fullName evidence="11">TNFR-Cys domain-containing protein</fullName>
    </recommendedName>
</protein>
<dbReference type="PANTHER" id="PTHR12120:SF10">
    <property type="entry name" value="TNFR-CYS DOMAIN-CONTAINING PROTEIN"/>
    <property type="match status" value="1"/>
</dbReference>
<feature type="disulfide bond" evidence="9">
    <location>
        <begin position="109"/>
        <end position="122"/>
    </location>
</feature>
<evidence type="ECO:0000313" key="13">
    <source>
        <dbReference type="Proteomes" id="UP000828390"/>
    </source>
</evidence>
<evidence type="ECO:0000256" key="7">
    <source>
        <dbReference type="ARBA" id="ARBA00023170"/>
    </source>
</evidence>
<proteinExistence type="predicted"/>
<dbReference type="InterPro" id="IPR001368">
    <property type="entry name" value="TNFR/NGFR_Cys_rich_reg"/>
</dbReference>
<feature type="disulfide bond" evidence="9">
    <location>
        <begin position="112"/>
        <end position="130"/>
    </location>
</feature>
<keyword evidence="4 10" id="KW-1133">Transmembrane helix</keyword>
<dbReference type="PANTHER" id="PTHR12120">
    <property type="entry name" value="TNFR-CYS DOMAIN-CONTAINING PROTEIN"/>
    <property type="match status" value="1"/>
</dbReference>
<dbReference type="Gene3D" id="2.10.50.10">
    <property type="entry name" value="Tumor Necrosis Factor Receptor, subunit A, domain 2"/>
    <property type="match status" value="3"/>
</dbReference>
<dbReference type="GO" id="GO:0016020">
    <property type="term" value="C:membrane"/>
    <property type="evidence" value="ECO:0007669"/>
    <property type="project" value="UniProtKB-SubCell"/>
</dbReference>
<evidence type="ECO:0000256" key="6">
    <source>
        <dbReference type="ARBA" id="ARBA00023157"/>
    </source>
</evidence>
<comment type="caution">
    <text evidence="9">Lacks conserved residue(s) required for the propagation of feature annotation.</text>
</comment>
<dbReference type="EMBL" id="JAIWYP010000004">
    <property type="protein sequence ID" value="KAH3830690.1"/>
    <property type="molecule type" value="Genomic_DNA"/>
</dbReference>
<feature type="repeat" description="TNFR-Cys" evidence="9">
    <location>
        <begin position="92"/>
        <end position="130"/>
    </location>
</feature>
<dbReference type="PROSITE" id="PS00652">
    <property type="entry name" value="TNFR_NGFR_1"/>
    <property type="match status" value="2"/>
</dbReference>
<keyword evidence="6 9" id="KW-1015">Disulfide bond</keyword>
<feature type="disulfide bond" evidence="9">
    <location>
        <begin position="69"/>
        <end position="82"/>
    </location>
</feature>
<dbReference type="SUPFAM" id="SSF57586">
    <property type="entry name" value="TNF receptor-like"/>
    <property type="match status" value="2"/>
</dbReference>
<evidence type="ECO:0000256" key="9">
    <source>
        <dbReference type="PROSITE-ProRule" id="PRU00206"/>
    </source>
</evidence>
<keyword evidence="5 10" id="KW-0472">Membrane</keyword>
<dbReference type="AlphaFoldDB" id="A0A9D4JZM1"/>
<dbReference type="InterPro" id="IPR047526">
    <property type="entry name" value="TNR19/27/EDAR"/>
</dbReference>
<accession>A0A9D4JZM1</accession>
<dbReference type="GO" id="GO:0043123">
    <property type="term" value="P:positive regulation of canonical NF-kappaB signal transduction"/>
    <property type="evidence" value="ECO:0007669"/>
    <property type="project" value="InterPro"/>
</dbReference>
<reference evidence="12" key="2">
    <citation type="submission" date="2020-11" db="EMBL/GenBank/DDBJ databases">
        <authorList>
            <person name="McCartney M.A."/>
            <person name="Auch B."/>
            <person name="Kono T."/>
            <person name="Mallez S."/>
            <person name="Becker A."/>
            <person name="Gohl D.M."/>
            <person name="Silverstein K.A.T."/>
            <person name="Koren S."/>
            <person name="Bechman K.B."/>
            <person name="Herman A."/>
            <person name="Abrahante J.E."/>
            <person name="Garbe J."/>
        </authorList>
    </citation>
    <scope>NUCLEOTIDE SEQUENCE</scope>
    <source>
        <strain evidence="12">Duluth1</strain>
        <tissue evidence="12">Whole animal</tissue>
    </source>
</reference>
<reference evidence="12" key="1">
    <citation type="journal article" date="2019" name="bioRxiv">
        <title>The Genome of the Zebra Mussel, Dreissena polymorpha: A Resource for Invasive Species Research.</title>
        <authorList>
            <person name="McCartney M.A."/>
            <person name="Auch B."/>
            <person name="Kono T."/>
            <person name="Mallez S."/>
            <person name="Zhang Y."/>
            <person name="Obille A."/>
            <person name="Becker A."/>
            <person name="Abrahante J.E."/>
            <person name="Garbe J."/>
            <person name="Badalamenti J.P."/>
            <person name="Herman A."/>
            <person name="Mangelson H."/>
            <person name="Liachko I."/>
            <person name="Sullivan S."/>
            <person name="Sone E.D."/>
            <person name="Koren S."/>
            <person name="Silverstein K.A.T."/>
            <person name="Beckman K.B."/>
            <person name="Gohl D.M."/>
        </authorList>
    </citation>
    <scope>NUCLEOTIDE SEQUENCE</scope>
    <source>
        <strain evidence="12">Duluth1</strain>
        <tissue evidence="12">Whole animal</tissue>
    </source>
</reference>
<feature type="repeat" description="TNFR-Cys" evidence="9">
    <location>
        <begin position="49"/>
        <end position="90"/>
    </location>
</feature>
<gene>
    <name evidence="12" type="ORF">DPMN_103936</name>
</gene>
<keyword evidence="7" id="KW-0675">Receptor</keyword>
<dbReference type="SMART" id="SM00208">
    <property type="entry name" value="TNFR"/>
    <property type="match status" value="3"/>
</dbReference>
<evidence type="ECO:0000256" key="3">
    <source>
        <dbReference type="ARBA" id="ARBA00022737"/>
    </source>
</evidence>
<name>A0A9D4JZM1_DREPO</name>
<dbReference type="PROSITE" id="PS50050">
    <property type="entry name" value="TNFR_NGFR_2"/>
    <property type="match status" value="2"/>
</dbReference>
<dbReference type="GO" id="GO:0046330">
    <property type="term" value="P:positive regulation of JNK cascade"/>
    <property type="evidence" value="ECO:0007669"/>
    <property type="project" value="InterPro"/>
</dbReference>
<dbReference type="Pfam" id="PF00020">
    <property type="entry name" value="TNFR_c6"/>
    <property type="match status" value="2"/>
</dbReference>
<keyword evidence="3" id="KW-0677">Repeat</keyword>
<keyword evidence="13" id="KW-1185">Reference proteome</keyword>
<evidence type="ECO:0000256" key="4">
    <source>
        <dbReference type="ARBA" id="ARBA00022989"/>
    </source>
</evidence>
<dbReference type="Proteomes" id="UP000828390">
    <property type="component" value="Unassembled WGS sequence"/>
</dbReference>
<feature type="disulfide bond" evidence="9">
    <location>
        <begin position="72"/>
        <end position="90"/>
    </location>
</feature>
<organism evidence="12 13">
    <name type="scientific">Dreissena polymorpha</name>
    <name type="common">Zebra mussel</name>
    <name type="synonym">Mytilus polymorpha</name>
    <dbReference type="NCBI Taxonomy" id="45954"/>
    <lineage>
        <taxon>Eukaryota</taxon>
        <taxon>Metazoa</taxon>
        <taxon>Spiralia</taxon>
        <taxon>Lophotrochozoa</taxon>
        <taxon>Mollusca</taxon>
        <taxon>Bivalvia</taxon>
        <taxon>Autobranchia</taxon>
        <taxon>Heteroconchia</taxon>
        <taxon>Euheterodonta</taxon>
        <taxon>Imparidentia</taxon>
        <taxon>Neoheterodontei</taxon>
        <taxon>Myida</taxon>
        <taxon>Dreissenoidea</taxon>
        <taxon>Dreissenidae</taxon>
        <taxon>Dreissena</taxon>
    </lineage>
</organism>
<evidence type="ECO:0000256" key="1">
    <source>
        <dbReference type="ARBA" id="ARBA00004167"/>
    </source>
</evidence>
<comment type="subcellular location">
    <subcellularLocation>
        <location evidence="1">Membrane</location>
        <topology evidence="1">Single-pass membrane protein</topology>
    </subcellularLocation>
</comment>
<feature type="domain" description="TNFR-Cys" evidence="11">
    <location>
        <begin position="49"/>
        <end position="90"/>
    </location>
</feature>
<evidence type="ECO:0000256" key="5">
    <source>
        <dbReference type="ARBA" id="ARBA00023136"/>
    </source>
</evidence>
<sequence length="296" mass="33575">MTFQEKCNNGGCGVMDLITTNVFCMIVTLIQMWTDKVHSLMPHYRIMGQCPVQSYYDITVSENDKCSPCSICSDGFQIKENCTATRDTVCKPCEQGTFNDVIGGECRKCRVCIPGQYTQRHCRAHKDAKCRSCPMFTFSSRPNVGVCRYCKTCYEHQTEVLTCRRNRDRKCGRCMTGFFRRSDGGGCLQCHPEVHVPNFKACLHNKALDLDKTYPQTEVAELHVHRKEGNQVYGSFITTTILTTTVEDLPDDISWRIAAATGSFVASFILLLIGLCFFFKMIKIDFLSSPPYVVRM</sequence>
<evidence type="ECO:0000313" key="12">
    <source>
        <dbReference type="EMBL" id="KAH3830690.1"/>
    </source>
</evidence>
<evidence type="ECO:0000259" key="11">
    <source>
        <dbReference type="PROSITE" id="PS50050"/>
    </source>
</evidence>
<feature type="domain" description="TNFR-Cys" evidence="11">
    <location>
        <begin position="92"/>
        <end position="130"/>
    </location>
</feature>
<keyword evidence="8" id="KW-0325">Glycoprotein</keyword>
<dbReference type="GO" id="GO:0038023">
    <property type="term" value="F:signaling receptor activity"/>
    <property type="evidence" value="ECO:0007669"/>
    <property type="project" value="InterPro"/>
</dbReference>